<reference evidence="3" key="1">
    <citation type="journal article" date="2011" name="PLoS Genet.">
        <title>Genomic analysis of the necrotrophic fungal pathogens Sclerotinia sclerotiorum and Botrytis cinerea.</title>
        <authorList>
            <person name="Amselem J."/>
            <person name="Cuomo C.A."/>
            <person name="van Kan J.A."/>
            <person name="Viaud M."/>
            <person name="Benito E.P."/>
            <person name="Couloux A."/>
            <person name="Coutinho P.M."/>
            <person name="de Vries R.P."/>
            <person name="Dyer P.S."/>
            <person name="Fillinger S."/>
            <person name="Fournier E."/>
            <person name="Gout L."/>
            <person name="Hahn M."/>
            <person name="Kohn L."/>
            <person name="Lapalu N."/>
            <person name="Plummer K.M."/>
            <person name="Pradier J.M."/>
            <person name="Quevillon E."/>
            <person name="Sharon A."/>
            <person name="Simon A."/>
            <person name="ten Have A."/>
            <person name="Tudzynski B."/>
            <person name="Tudzynski P."/>
            <person name="Wincker P."/>
            <person name="Andrew M."/>
            <person name="Anthouard V."/>
            <person name="Beever R.E."/>
            <person name="Beffa R."/>
            <person name="Benoit I."/>
            <person name="Bouzid O."/>
            <person name="Brault B."/>
            <person name="Chen Z."/>
            <person name="Choquer M."/>
            <person name="Collemare J."/>
            <person name="Cotton P."/>
            <person name="Danchin E.G."/>
            <person name="Da Silva C."/>
            <person name="Gautier A."/>
            <person name="Giraud C."/>
            <person name="Giraud T."/>
            <person name="Gonzalez C."/>
            <person name="Grossetete S."/>
            <person name="Guldener U."/>
            <person name="Henrissat B."/>
            <person name="Howlett B.J."/>
            <person name="Kodira C."/>
            <person name="Kretschmer M."/>
            <person name="Lappartient A."/>
            <person name="Leroch M."/>
            <person name="Levis C."/>
            <person name="Mauceli E."/>
            <person name="Neuveglise C."/>
            <person name="Oeser B."/>
            <person name="Pearson M."/>
            <person name="Poulain J."/>
            <person name="Poussereau N."/>
            <person name="Quesneville H."/>
            <person name="Rascle C."/>
            <person name="Schumacher J."/>
            <person name="Segurens B."/>
            <person name="Sexton A."/>
            <person name="Silva E."/>
            <person name="Sirven C."/>
            <person name="Soanes D.M."/>
            <person name="Talbot N.J."/>
            <person name="Templeton M."/>
            <person name="Yandava C."/>
            <person name="Yarden O."/>
            <person name="Zeng Q."/>
            <person name="Rollins J.A."/>
            <person name="Lebrun M.H."/>
            <person name="Dickman M."/>
        </authorList>
    </citation>
    <scope>NUCLEOTIDE SEQUENCE [LARGE SCALE GENOMIC DNA]</scope>
    <source>
        <strain evidence="3">T4</strain>
    </source>
</reference>
<proteinExistence type="predicted"/>
<protein>
    <recommendedName>
        <fullName evidence="4">Secreted protein</fullName>
    </recommendedName>
</protein>
<dbReference type="Proteomes" id="UP000008177">
    <property type="component" value="Unplaced contigs"/>
</dbReference>
<dbReference type="AlphaFoldDB" id="G2YGB3"/>
<feature type="chain" id="PRO_5003440486" description="Secreted protein" evidence="1">
    <location>
        <begin position="23"/>
        <end position="77"/>
    </location>
</feature>
<sequence length="77" mass="8384">MPFMLSTVSGSSLLLVMEIVKASSKSARTLSHASSASLTEHGICTFADTILWKSTTSTRRMCYLSLETIRRQIQASG</sequence>
<accession>G2YGB3</accession>
<evidence type="ECO:0008006" key="4">
    <source>
        <dbReference type="Google" id="ProtNLM"/>
    </source>
</evidence>
<evidence type="ECO:0000256" key="1">
    <source>
        <dbReference type="SAM" id="SignalP"/>
    </source>
</evidence>
<evidence type="ECO:0000313" key="2">
    <source>
        <dbReference type="EMBL" id="CCD50811.1"/>
    </source>
</evidence>
<dbReference type="InParanoid" id="G2YGB3"/>
<organism evidence="2 3">
    <name type="scientific">Botryotinia fuckeliana (strain T4)</name>
    <name type="common">Noble rot fungus</name>
    <name type="synonym">Botrytis cinerea</name>
    <dbReference type="NCBI Taxonomy" id="999810"/>
    <lineage>
        <taxon>Eukaryota</taxon>
        <taxon>Fungi</taxon>
        <taxon>Dikarya</taxon>
        <taxon>Ascomycota</taxon>
        <taxon>Pezizomycotina</taxon>
        <taxon>Leotiomycetes</taxon>
        <taxon>Helotiales</taxon>
        <taxon>Sclerotiniaceae</taxon>
        <taxon>Botrytis</taxon>
    </lineage>
</organism>
<name>G2YGB3_BOTF4</name>
<keyword evidence="1" id="KW-0732">Signal</keyword>
<feature type="signal peptide" evidence="1">
    <location>
        <begin position="1"/>
        <end position="22"/>
    </location>
</feature>
<gene>
    <name evidence="2" type="ORF">BofuT4_uP087150.1</name>
</gene>
<evidence type="ECO:0000313" key="3">
    <source>
        <dbReference type="Proteomes" id="UP000008177"/>
    </source>
</evidence>
<dbReference type="EMBL" id="FQ790329">
    <property type="protein sequence ID" value="CCD50811.1"/>
    <property type="molecule type" value="Genomic_DNA"/>
</dbReference>
<dbReference type="HOGENOM" id="CLU_2637790_0_0_1"/>